<evidence type="ECO:0000313" key="2">
    <source>
        <dbReference type="EMBL" id="KAG0446195.1"/>
    </source>
</evidence>
<name>A0A835P3H5_VANPL</name>
<sequence>MEQYNNQDESSAQLGPCWHSNFRWARWVVAAPLVADSIEPARRRLRLAAGRALRCLSADAGSETIWLAESTSGRKEGRRCSQTEERADNEILAHEAGFQDLGNKSGKLILTINLTPPNIYFPLPSWIWDRSWLSYQLFASLDNPAILLFSSWLYCFRASAGRQKDVKKPTSCGAISKLCLRISERGDLKRCMAVGLNGGPSSRPSAARPVCFPIPQQNQSLAMVPRPVPIPSAFRCLVMLRIPSDSGKQYFSRWLAWMVHGLFTWMVQMSLAANSFINQFGIALQLYSDDEWNGQSGSKSFWLACERHATDNSTNLTEEDIEPEALSEA</sequence>
<organism evidence="2 3">
    <name type="scientific">Vanilla planifolia</name>
    <name type="common">Vanilla</name>
    <dbReference type="NCBI Taxonomy" id="51239"/>
    <lineage>
        <taxon>Eukaryota</taxon>
        <taxon>Viridiplantae</taxon>
        <taxon>Streptophyta</taxon>
        <taxon>Embryophyta</taxon>
        <taxon>Tracheophyta</taxon>
        <taxon>Spermatophyta</taxon>
        <taxon>Magnoliopsida</taxon>
        <taxon>Liliopsida</taxon>
        <taxon>Asparagales</taxon>
        <taxon>Orchidaceae</taxon>
        <taxon>Vanilloideae</taxon>
        <taxon>Vanilleae</taxon>
        <taxon>Vanilla</taxon>
    </lineage>
</organism>
<evidence type="ECO:0000313" key="4">
    <source>
        <dbReference type="Proteomes" id="UP000639772"/>
    </source>
</evidence>
<dbReference type="Proteomes" id="UP000639772">
    <property type="component" value="Unassembled WGS sequence"/>
</dbReference>
<keyword evidence="3" id="KW-1185">Reference proteome</keyword>
<gene>
    <name evidence="2" type="ORF">HPP92_028948</name>
    <name evidence="1" type="ORF">HPP92_028959</name>
</gene>
<comment type="caution">
    <text evidence="2">The sequence shown here is derived from an EMBL/GenBank/DDBJ whole genome shotgun (WGS) entry which is preliminary data.</text>
</comment>
<evidence type="ECO:0000313" key="1">
    <source>
        <dbReference type="EMBL" id="KAG0446186.1"/>
    </source>
</evidence>
<reference evidence="3 4" key="1">
    <citation type="journal article" date="2020" name="Nat. Food">
        <title>A phased Vanilla planifolia genome enables genetic improvement of flavour and production.</title>
        <authorList>
            <person name="Hasing T."/>
            <person name="Tang H."/>
            <person name="Brym M."/>
            <person name="Khazi F."/>
            <person name="Huang T."/>
            <person name="Chambers A.H."/>
        </authorList>
    </citation>
    <scope>NUCLEOTIDE SEQUENCE [LARGE SCALE GENOMIC DNA]</scope>
    <source>
        <tissue evidence="2">Leaf</tissue>
    </source>
</reference>
<dbReference type="Proteomes" id="UP000636800">
    <property type="component" value="Unassembled WGS sequence"/>
</dbReference>
<accession>A0A835P3H5</accession>
<dbReference type="EMBL" id="JADCNM010000604">
    <property type="protein sequence ID" value="KAG0446186.1"/>
    <property type="molecule type" value="Genomic_DNA"/>
</dbReference>
<proteinExistence type="predicted"/>
<dbReference type="AlphaFoldDB" id="A0A835P3H5"/>
<dbReference type="EMBL" id="JADCNL010000603">
    <property type="protein sequence ID" value="KAG0446195.1"/>
    <property type="molecule type" value="Genomic_DNA"/>
</dbReference>
<evidence type="ECO:0000313" key="3">
    <source>
        <dbReference type="Proteomes" id="UP000636800"/>
    </source>
</evidence>
<protein>
    <submittedName>
        <fullName evidence="2">Uncharacterized protein</fullName>
    </submittedName>
</protein>